<protein>
    <submittedName>
        <fullName evidence="1">Unannotated protein</fullName>
    </submittedName>
</protein>
<dbReference type="EMBL" id="CAEZZY010000064">
    <property type="protein sequence ID" value="CAB4779576.1"/>
    <property type="molecule type" value="Genomic_DNA"/>
</dbReference>
<evidence type="ECO:0000313" key="1">
    <source>
        <dbReference type="EMBL" id="CAB4779576.1"/>
    </source>
</evidence>
<proteinExistence type="predicted"/>
<organism evidence="1">
    <name type="scientific">freshwater metagenome</name>
    <dbReference type="NCBI Taxonomy" id="449393"/>
    <lineage>
        <taxon>unclassified sequences</taxon>
        <taxon>metagenomes</taxon>
        <taxon>ecological metagenomes</taxon>
    </lineage>
</organism>
<dbReference type="AlphaFoldDB" id="A0A6J6W8A5"/>
<name>A0A6J6W8A5_9ZZZZ</name>
<reference evidence="1" key="1">
    <citation type="submission" date="2020-05" db="EMBL/GenBank/DDBJ databases">
        <authorList>
            <person name="Chiriac C."/>
            <person name="Salcher M."/>
            <person name="Ghai R."/>
            <person name="Kavagutti S V."/>
        </authorList>
    </citation>
    <scope>NUCLEOTIDE SEQUENCE</scope>
</reference>
<accession>A0A6J6W8A5</accession>
<sequence>MPVAPPFLVLASIDTTDGITRLAISATEPGARSIELDVREIFMEWPNKEPDDEAPKIEPTKPAIKAKRIALERVIKFDFPFLLAGTHHGPFAPDGCELLMRPSSYSFVASNKPSPTGMSEVTHRSI</sequence>
<gene>
    <name evidence="1" type="ORF">UFOPK2928_00697</name>
</gene>